<keyword evidence="6" id="KW-1185">Reference proteome</keyword>
<dbReference type="InterPro" id="IPR029055">
    <property type="entry name" value="Ntn_hydrolases_N"/>
</dbReference>
<evidence type="ECO:0000256" key="2">
    <source>
        <dbReference type="ARBA" id="ARBA00022801"/>
    </source>
</evidence>
<comment type="similarity">
    <text evidence="1">Belongs to the peptidase C59 family.</text>
</comment>
<dbReference type="GO" id="GO:0016787">
    <property type="term" value="F:hydrolase activity"/>
    <property type="evidence" value="ECO:0007669"/>
    <property type="project" value="UniProtKB-KW"/>
</dbReference>
<feature type="chain" id="PRO_5041446961" description="Choloylglycine hydrolase/NAAA C-terminal domain-containing protein" evidence="3">
    <location>
        <begin position="16"/>
        <end position="454"/>
    </location>
</feature>
<dbReference type="InterPro" id="IPR029132">
    <property type="entry name" value="CBAH/NAAA_C"/>
</dbReference>
<evidence type="ECO:0000256" key="3">
    <source>
        <dbReference type="SAM" id="SignalP"/>
    </source>
</evidence>
<dbReference type="Proteomes" id="UP001178507">
    <property type="component" value="Unassembled WGS sequence"/>
</dbReference>
<dbReference type="AlphaFoldDB" id="A0AA36I217"/>
<reference evidence="5" key="1">
    <citation type="submission" date="2023-08" db="EMBL/GenBank/DDBJ databases">
        <authorList>
            <person name="Chen Y."/>
            <person name="Shah S."/>
            <person name="Dougan E. K."/>
            <person name="Thang M."/>
            <person name="Chan C."/>
        </authorList>
    </citation>
    <scope>NUCLEOTIDE SEQUENCE</scope>
</reference>
<evidence type="ECO:0000313" key="5">
    <source>
        <dbReference type="EMBL" id="CAJ1379584.1"/>
    </source>
</evidence>
<keyword evidence="3" id="KW-0732">Signal</keyword>
<evidence type="ECO:0000256" key="1">
    <source>
        <dbReference type="ARBA" id="ARBA00006625"/>
    </source>
</evidence>
<dbReference type="EMBL" id="CAUJNA010000643">
    <property type="protein sequence ID" value="CAJ1379584.1"/>
    <property type="molecule type" value="Genomic_DNA"/>
</dbReference>
<evidence type="ECO:0000259" key="4">
    <source>
        <dbReference type="Pfam" id="PF02275"/>
    </source>
</evidence>
<dbReference type="PROSITE" id="PS51257">
    <property type="entry name" value="PROKAR_LIPOPROTEIN"/>
    <property type="match status" value="1"/>
</dbReference>
<dbReference type="SUPFAM" id="SSF56235">
    <property type="entry name" value="N-terminal nucleophile aminohydrolases (Ntn hydrolases)"/>
    <property type="match status" value="1"/>
</dbReference>
<dbReference type="Gene3D" id="3.60.60.10">
    <property type="entry name" value="Penicillin V Acylase, Chain A"/>
    <property type="match status" value="1"/>
</dbReference>
<gene>
    <name evidence="5" type="ORF">EVOR1521_LOCUS7777</name>
</gene>
<sequence length="454" mass="49716">MRFSALLCLPLSGLACSYVEVPWKNATGATSYLIARTMELSDVFNSVTYSIEAFPRGKDGKFGFVGPMSHLSLPGPEYTCLFDGLNEAGLSVSAHYFAEAVYEEPAPGRQQIIAKDLVPFLLANCSSVAEAVSLLASVQVVSAKVLNWGGHWAIADAEGNSVVVEYLQGKRVVSENPPRVMTNDPEIRWQWRNLNTYVNLSPKYPWQNDVVQVKVDDDIGTIPRPIGHGWNLFGMPGDFSPPSRYVRLFYLRGYAVEMSFPKSLNDAIVLGTALLNNVFIPYGTVASDPREKGDNAEYTPYAVLKSPKDKVMMVRGRVLVLRMHLIEPPCAKAASCRRSSICFCGWAGVAGGRLVFDHDQSRLNCQGTSATFLCECSVSASRQPTQCECLADSGGQDQFNQSDQCLEAIGTRSGARSISSAWTCSPPTAGRWKTGPWASRTSPKLGVPRRRFDL</sequence>
<dbReference type="Pfam" id="PF02275">
    <property type="entry name" value="CBAH"/>
    <property type="match status" value="1"/>
</dbReference>
<proteinExistence type="inferred from homology"/>
<dbReference type="InterPro" id="IPR052193">
    <property type="entry name" value="Peptidase_C59"/>
</dbReference>
<evidence type="ECO:0000313" key="6">
    <source>
        <dbReference type="Proteomes" id="UP001178507"/>
    </source>
</evidence>
<keyword evidence="2" id="KW-0378">Hydrolase</keyword>
<name>A0AA36I217_9DINO</name>
<feature type="signal peptide" evidence="3">
    <location>
        <begin position="1"/>
        <end position="15"/>
    </location>
</feature>
<comment type="caution">
    <text evidence="5">The sequence shown here is derived from an EMBL/GenBank/DDBJ whole genome shotgun (WGS) entry which is preliminary data.</text>
</comment>
<accession>A0AA36I217</accession>
<dbReference type="PANTHER" id="PTHR35527">
    <property type="entry name" value="CHOLOYLGLYCINE HYDROLASE"/>
    <property type="match status" value="1"/>
</dbReference>
<protein>
    <recommendedName>
        <fullName evidence="4">Choloylglycine hydrolase/NAAA C-terminal domain-containing protein</fullName>
    </recommendedName>
</protein>
<feature type="domain" description="Choloylglycine hydrolase/NAAA C-terminal" evidence="4">
    <location>
        <begin position="62"/>
        <end position="300"/>
    </location>
</feature>
<dbReference type="PANTHER" id="PTHR35527:SF2">
    <property type="entry name" value="HYDROLASE"/>
    <property type="match status" value="1"/>
</dbReference>
<organism evidence="5 6">
    <name type="scientific">Effrenium voratum</name>
    <dbReference type="NCBI Taxonomy" id="2562239"/>
    <lineage>
        <taxon>Eukaryota</taxon>
        <taxon>Sar</taxon>
        <taxon>Alveolata</taxon>
        <taxon>Dinophyceae</taxon>
        <taxon>Suessiales</taxon>
        <taxon>Symbiodiniaceae</taxon>
        <taxon>Effrenium</taxon>
    </lineage>
</organism>